<dbReference type="Proteomes" id="UP000239757">
    <property type="component" value="Unassembled WGS sequence"/>
</dbReference>
<accession>A0A2P5YEH9</accession>
<reference evidence="1 2" key="1">
    <citation type="submission" date="2015-01" db="EMBL/GenBank/DDBJ databases">
        <title>Genome of allotetraploid Gossypium barbadense reveals genomic plasticity and fiber elongation in cotton evolution.</title>
        <authorList>
            <person name="Chen X."/>
            <person name="Liu X."/>
            <person name="Zhao B."/>
            <person name="Zheng H."/>
            <person name="Hu Y."/>
            <person name="Lu G."/>
            <person name="Yang C."/>
            <person name="Chen J."/>
            <person name="Shan C."/>
            <person name="Zhang L."/>
            <person name="Zhou Y."/>
            <person name="Wang L."/>
            <person name="Guo W."/>
            <person name="Bai Y."/>
            <person name="Ruan J."/>
            <person name="Shangguan X."/>
            <person name="Mao Y."/>
            <person name="Jiang J."/>
            <person name="Zhu Y."/>
            <person name="Lei J."/>
            <person name="Kang H."/>
            <person name="Chen S."/>
            <person name="He X."/>
            <person name="Wang R."/>
            <person name="Wang Y."/>
            <person name="Chen J."/>
            <person name="Wang L."/>
            <person name="Yu S."/>
            <person name="Wang B."/>
            <person name="Wei J."/>
            <person name="Song S."/>
            <person name="Lu X."/>
            <person name="Gao Z."/>
            <person name="Gu W."/>
            <person name="Deng X."/>
            <person name="Ma D."/>
            <person name="Wang S."/>
            <person name="Liang W."/>
            <person name="Fang L."/>
            <person name="Cai C."/>
            <person name="Zhu X."/>
            <person name="Zhou B."/>
            <person name="Zhang Y."/>
            <person name="Chen Z."/>
            <person name="Xu S."/>
            <person name="Zhu R."/>
            <person name="Wang S."/>
            <person name="Zhang T."/>
            <person name="Zhao G."/>
        </authorList>
    </citation>
    <scope>NUCLEOTIDE SEQUENCE [LARGE SCALE GENOMIC DNA]</scope>
    <source>
        <strain evidence="2">cv. Xinhai21</strain>
        <tissue evidence="1">Leaf</tissue>
    </source>
</reference>
<proteinExistence type="predicted"/>
<name>A0A2P5YEH9_GOSBA</name>
<gene>
    <name evidence="1" type="ORF">GOBAR_AA06577</name>
</gene>
<dbReference type="AlphaFoldDB" id="A0A2P5YEH9"/>
<dbReference type="EMBL" id="KZ663294">
    <property type="protein sequence ID" value="PPS13990.1"/>
    <property type="molecule type" value="Genomic_DNA"/>
</dbReference>
<evidence type="ECO:0000313" key="2">
    <source>
        <dbReference type="Proteomes" id="UP000239757"/>
    </source>
</evidence>
<sequence>MAQNDGNPRTYIQTWAVAMHNSPTHPLEFLDKPKLLGLSPSFMQCTAPSQNVVTQEPLLNTKLPLDGAVMGEERECAGSREQRRKKMINNSG</sequence>
<organism evidence="1 2">
    <name type="scientific">Gossypium barbadense</name>
    <name type="common">Sea Island cotton</name>
    <name type="synonym">Hibiscus barbadensis</name>
    <dbReference type="NCBI Taxonomy" id="3634"/>
    <lineage>
        <taxon>Eukaryota</taxon>
        <taxon>Viridiplantae</taxon>
        <taxon>Streptophyta</taxon>
        <taxon>Embryophyta</taxon>
        <taxon>Tracheophyta</taxon>
        <taxon>Spermatophyta</taxon>
        <taxon>Magnoliopsida</taxon>
        <taxon>eudicotyledons</taxon>
        <taxon>Gunneridae</taxon>
        <taxon>Pentapetalae</taxon>
        <taxon>rosids</taxon>
        <taxon>malvids</taxon>
        <taxon>Malvales</taxon>
        <taxon>Malvaceae</taxon>
        <taxon>Malvoideae</taxon>
        <taxon>Gossypium</taxon>
    </lineage>
</organism>
<evidence type="ECO:0000313" key="1">
    <source>
        <dbReference type="EMBL" id="PPS13990.1"/>
    </source>
</evidence>
<protein>
    <submittedName>
        <fullName evidence="1">Uncharacterized protein</fullName>
    </submittedName>
</protein>